<organism evidence="11 12">
    <name type="scientific">Plakobranchus ocellatus</name>
    <dbReference type="NCBI Taxonomy" id="259542"/>
    <lineage>
        <taxon>Eukaryota</taxon>
        <taxon>Metazoa</taxon>
        <taxon>Spiralia</taxon>
        <taxon>Lophotrochozoa</taxon>
        <taxon>Mollusca</taxon>
        <taxon>Gastropoda</taxon>
        <taxon>Heterobranchia</taxon>
        <taxon>Euthyneura</taxon>
        <taxon>Panpulmonata</taxon>
        <taxon>Sacoglossa</taxon>
        <taxon>Placobranchoidea</taxon>
        <taxon>Plakobranchidae</taxon>
        <taxon>Plakobranchus</taxon>
    </lineage>
</organism>
<keyword evidence="6" id="KW-0238">DNA-binding</keyword>
<dbReference type="PANTHER" id="PTHR12533">
    <property type="entry name" value="NFAT"/>
    <property type="match status" value="1"/>
</dbReference>
<reference evidence="11 12" key="1">
    <citation type="journal article" date="2021" name="Elife">
        <title>Chloroplast acquisition without the gene transfer in kleptoplastic sea slugs, Plakobranchus ocellatus.</title>
        <authorList>
            <person name="Maeda T."/>
            <person name="Takahashi S."/>
            <person name="Yoshida T."/>
            <person name="Shimamura S."/>
            <person name="Takaki Y."/>
            <person name="Nagai Y."/>
            <person name="Toyoda A."/>
            <person name="Suzuki Y."/>
            <person name="Arimoto A."/>
            <person name="Ishii H."/>
            <person name="Satoh N."/>
            <person name="Nishiyama T."/>
            <person name="Hasebe M."/>
            <person name="Maruyama T."/>
            <person name="Minagawa J."/>
            <person name="Obokata J."/>
            <person name="Shigenobu S."/>
        </authorList>
    </citation>
    <scope>NUCLEOTIDE SEQUENCE [LARGE SCALE GENOMIC DNA]</scope>
</reference>
<feature type="region of interest" description="Disordered" evidence="9">
    <location>
        <begin position="552"/>
        <end position="674"/>
    </location>
</feature>
<feature type="compositionally biased region" description="Low complexity" evidence="9">
    <location>
        <begin position="104"/>
        <end position="115"/>
    </location>
</feature>
<feature type="region of interest" description="Disordered" evidence="9">
    <location>
        <begin position="1650"/>
        <end position="1669"/>
    </location>
</feature>
<keyword evidence="4" id="KW-0597">Phosphoprotein</keyword>
<dbReference type="SUPFAM" id="SSF49417">
    <property type="entry name" value="p53-like transcription factors"/>
    <property type="match status" value="1"/>
</dbReference>
<dbReference type="InterPro" id="IPR032397">
    <property type="entry name" value="RHD_dimer"/>
</dbReference>
<dbReference type="PROSITE" id="PS50254">
    <property type="entry name" value="REL_2"/>
    <property type="match status" value="1"/>
</dbReference>
<sequence>MSRSSTLHGSRKARLLRRHMASLALEANMNSQIKDALQDFISSNTAAIEKAMENEHDLAKSVPTIPDLVNYLSCPTPQSAPKDSQPMSLEDKAPIHDPNFLPSQQQQQLQQQQVQAFVSNNPNQQHQTRFETSGQSQQHQHPSHSAEGNQFGSSGDSSYSTAEVSNPAHGASTSNSNLQSQHQQQYLQQHHDHYVQNSAFFSSQQNVSSDINKSDNTNTSDNAENVVFSEIQHSNATRFVHNSSSSGAVASNMDTFNAQPSLDDQFQQNVQAQLLNPVDTFQNGSQVSSTSFQNNSVLTPSFTQTPPDTQIQYNNDHNSMNFKGMNLASQNNVNHAQHSQDHFKTAEKMHVDEPVGGFQANPGNHSQHVTHFHQNFQTKSNSMEMGFDSNDFSQGTNNFSIEQYADNTPQVKNYGNNVQTANGNATHSTSFELASGQYQRQSVAGSMESSQFSNQRYPQDATLTHQAQQPGAGEYQRQASSNQTSGGLPMHTDQYVTPDSGQVNGSDFCVQASSNQGQSSFGNNPEMPFQNAGYQEAASPIVNHASSPLTEKFHAQSPKIDSPHTSAYNSQNPAGNSTTEGHQYQSHISHQPSPSDHQQYQASPQSNNTDSATLVLSPNYSSVGFQNNVTSPDNYGVPTPENFGSPFSSQEQQEHQQHQQQQHHQQHQQQQQQHNHFLNGTQQQKSVLGNGDGFMIQAVDESAAQQPDLTSAVRSSSNSQYCPTSVNQGKVVDIAVKSPVIAGFSGSNNDQFTHHTDFSASANAFPQLDLESLASEEFNIKRSVASEPTPQENQNFNYQYSTSTSHANSQSVAQSDQPSFSFGQKDKNNLSGTDSRSFVAAPSGSAEHTSAFQANPPGVNFGPLHHTGQNNQEKYPQPMQIQDSSFAKTHEPTAQITYQATTSRIGETEMDTSAGIGDKRQSLGAGMTYEEIHLSIVEAGKEFSRKTTDLENFSLQRPFSSSGTQCQAGASVTVTSINCSGPQSNLLYQTSTQMSKIEAGTTPQSQSLPLSSSVMTSFGIQEQNNVNSEKVSLSSFNSAPISKLAKDQQLISNLLNGIHASSASGPSQLSNHAAPKVSLCQIGTNNAAPVVTMPNFLENPGVVLPCIQTNNPESLGVLSPANFNKRDQTVLLGANSNQMVVTMIAASPINSTSLVANSGIDSSKVAAISSQQQLLQPVLSLGSVMGVNPQLINSLVRLAHPPITTASTFPQTQSRPEQHSAEVGNFNQMNTPQNTGQVHLIQSPNLALSSNDSRPVVSMPNGLVFQVMSTQSDPKPPALALSIQNNPSKPVNLPLSTPQIGSTILSAGTTAVVGGQQSMTQPHIVITLEDLKKLLTQKTSPSPTSESQPKEKLEPGLSSNLPSSISHGSAPSMILQSSTGSPISFIQPIAHQSPRLTLPNPPRLMHPHEQLQQTREKLQQIVQQAHQSQTFPTNLPAHKNQEHTILFAREESNGQNSQNQKKVQTSIFAIQQDQQASHKMQIIQEMQVMEQKQQIQQGQHIQLPLKQTQETLQTILLNKREQLPSDSKLPPLQLPGSQTGQKLIIQHNQLMQVHDQKESLLPSHKILNPGQIQQELQALKSIMTPMENSVDQEKQQPQQLPTEKAERSDRSCSDNLRKDYKHLHSLLTGDSSLSGSANKSAHSKVLLGQLNSQSSSQSHSPQIVSGTSIQSKSSPAVTTAIMSSSAFNFVPLSSAPPLSLGSSCSTFLPAAKEGFSFRATAGSFPPPTSGFALSSNSSSAPLTTLAFTKASFTSAFSKVSEVIEPREKVVSSAGAFASLSTPPCSISSSKSEEPEMTTNLETDTSSRQASILAQILTENNKRSHSPLSVDLSSPANSNSEAPSPLSSPNPFEDSNTQLTLVERSAKLHIKSDTMQGIDDDDGDNETFSDTFHKRPSTGEPSTSGENDPKVPIKIAKASINTDARSSVQAPSSPEPAFDIGSVVSSASNFSFAFGNHEENASEVFTFGSSIASTSTTDSLVSISSRSPKTTGNKPVPTQPVRPTARKQKEYGLKAYYPSKCEGMELTILEQPEPQHRARYQTEGSRGAIKDASQQGYPVIKLNGYNKQTKLQVYIGDESARVKPHGFYQACRVFGKNSTPCSEQEIEGTTVIDIDLVPENEMIAKLDCIGILKLRNADVERRIGPKRARDKKKNNTRARLVMRCVVERQNSHGELMLQVVSSPIVCTQPVGQPEICRMSLTECSVEGGESLFIIGKNFKNKGTTVTFQKLDPNNESVVKWQAAAEIEQEFFQPTHMICKIPPFEDITLQKPQPVVIVVSCAGRKSDPHKFTYKPVYPVSSEVKQELPMELDSAVSASRSLPFVSPEALQLNHLVHQSHALSSGSNTIFQLPPGAVPTIETHTSNVLKAKPSLTPAASGLIKPARLLISSGASEIPSSSAMVSNSMFIPQASSSSFKTGVVDAVTAAQAEARLPTFLLDEKPDGLITEGLSPPASLSTAAGQKPQVSFHCIVHSTSKTQPSPSPSHTVSSGHVGTVLTSSAQASPADATVSASSAEAAQAQTSKPIFVVLDPAALQNSTGGEQIQQLLQQLVNAQNR</sequence>
<feature type="region of interest" description="Disordered" evidence="9">
    <location>
        <begin position="436"/>
        <end position="531"/>
    </location>
</feature>
<proteinExistence type="predicted"/>
<feature type="domain" description="RHD" evidence="10">
    <location>
        <begin position="2012"/>
        <end position="2190"/>
    </location>
</feature>
<dbReference type="Pfam" id="PF16179">
    <property type="entry name" value="RHD_dimer"/>
    <property type="match status" value="1"/>
</dbReference>
<evidence type="ECO:0000313" key="11">
    <source>
        <dbReference type="EMBL" id="GFN92389.1"/>
    </source>
</evidence>
<keyword evidence="8" id="KW-0539">Nucleus</keyword>
<evidence type="ECO:0000256" key="2">
    <source>
        <dbReference type="ARBA" id="ARBA00004496"/>
    </source>
</evidence>
<feature type="compositionally biased region" description="Low complexity" evidence="9">
    <location>
        <begin position="658"/>
        <end position="674"/>
    </location>
</feature>
<dbReference type="GO" id="GO:0000981">
    <property type="term" value="F:DNA-binding transcription factor activity, RNA polymerase II-specific"/>
    <property type="evidence" value="ECO:0007669"/>
    <property type="project" value="TreeGrafter"/>
</dbReference>
<feature type="compositionally biased region" description="Low complexity" evidence="9">
    <location>
        <begin position="1831"/>
        <end position="1850"/>
    </location>
</feature>
<dbReference type="EMBL" id="BLXT01002238">
    <property type="protein sequence ID" value="GFN92389.1"/>
    <property type="molecule type" value="Genomic_DNA"/>
</dbReference>
<feature type="compositionally biased region" description="Acidic residues" evidence="9">
    <location>
        <begin position="1877"/>
        <end position="1886"/>
    </location>
</feature>
<feature type="region of interest" description="Disordered" evidence="9">
    <location>
        <begin position="1780"/>
        <end position="1854"/>
    </location>
</feature>
<evidence type="ECO:0000313" key="12">
    <source>
        <dbReference type="Proteomes" id="UP000735302"/>
    </source>
</evidence>
<feature type="compositionally biased region" description="Polar residues" evidence="9">
    <location>
        <begin position="146"/>
        <end position="164"/>
    </location>
</feature>
<feature type="compositionally biased region" description="Low complexity" evidence="9">
    <location>
        <begin position="175"/>
        <end position="188"/>
    </location>
</feature>
<dbReference type="InterPro" id="IPR011539">
    <property type="entry name" value="RHD_DNA_bind_dom"/>
</dbReference>
<feature type="compositionally biased region" description="Polar residues" evidence="9">
    <location>
        <begin position="73"/>
        <end position="87"/>
    </location>
</feature>
<evidence type="ECO:0000256" key="6">
    <source>
        <dbReference type="ARBA" id="ARBA00023125"/>
    </source>
</evidence>
<dbReference type="SUPFAM" id="SSF81296">
    <property type="entry name" value="E set domains"/>
    <property type="match status" value="1"/>
</dbReference>
<feature type="region of interest" description="Disordered" evidence="9">
    <location>
        <begin position="1975"/>
        <end position="2008"/>
    </location>
</feature>
<feature type="region of interest" description="Disordered" evidence="9">
    <location>
        <begin position="1337"/>
        <end position="1376"/>
    </location>
</feature>
<feature type="compositionally biased region" description="Low complexity" evidence="9">
    <location>
        <begin position="133"/>
        <end position="145"/>
    </location>
</feature>
<dbReference type="Pfam" id="PF00554">
    <property type="entry name" value="RHD_DNA_bind"/>
    <property type="match status" value="1"/>
</dbReference>
<dbReference type="InterPro" id="IPR002909">
    <property type="entry name" value="IPT_dom"/>
</dbReference>
<dbReference type="Gene3D" id="2.60.40.10">
    <property type="entry name" value="Immunoglobulins"/>
    <property type="match status" value="1"/>
</dbReference>
<feature type="compositionally biased region" description="Polar residues" evidence="9">
    <location>
        <begin position="1357"/>
        <end position="1376"/>
    </location>
</feature>
<accession>A0AAV3ZA34</accession>
<keyword evidence="12" id="KW-1185">Reference proteome</keyword>
<dbReference type="SMART" id="SM00429">
    <property type="entry name" value="IPT"/>
    <property type="match status" value="1"/>
</dbReference>
<dbReference type="GO" id="GO:0005634">
    <property type="term" value="C:nucleus"/>
    <property type="evidence" value="ECO:0007669"/>
    <property type="project" value="UniProtKB-SubCell"/>
</dbReference>
<evidence type="ECO:0000256" key="7">
    <source>
        <dbReference type="ARBA" id="ARBA00023163"/>
    </source>
</evidence>
<dbReference type="GO" id="GO:0000978">
    <property type="term" value="F:RNA polymerase II cis-regulatory region sequence-specific DNA binding"/>
    <property type="evidence" value="ECO:0007669"/>
    <property type="project" value="TreeGrafter"/>
</dbReference>
<keyword evidence="5" id="KW-0805">Transcription regulation</keyword>
<dbReference type="InterPro" id="IPR013783">
    <property type="entry name" value="Ig-like_fold"/>
</dbReference>
<dbReference type="Gene3D" id="2.60.40.340">
    <property type="entry name" value="Rel homology domain (RHD), DNA-binding domain"/>
    <property type="match status" value="1"/>
</dbReference>
<feature type="compositionally biased region" description="Low complexity" evidence="9">
    <location>
        <begin position="1780"/>
        <end position="1789"/>
    </location>
</feature>
<feature type="region of interest" description="Disordered" evidence="9">
    <location>
        <begin position="285"/>
        <end position="306"/>
    </location>
</feature>
<dbReference type="PANTHER" id="PTHR12533:SF7">
    <property type="entry name" value="NFAT NUCLEAR FACTOR, ISOFORM B"/>
    <property type="match status" value="1"/>
</dbReference>
<dbReference type="GO" id="GO:0005737">
    <property type="term" value="C:cytoplasm"/>
    <property type="evidence" value="ECO:0007669"/>
    <property type="project" value="UniProtKB-SubCell"/>
</dbReference>
<feature type="region of interest" description="Disordered" evidence="9">
    <location>
        <begin position="783"/>
        <end position="875"/>
    </location>
</feature>
<feature type="compositionally biased region" description="Polar residues" evidence="9">
    <location>
        <begin position="1337"/>
        <end position="1347"/>
    </location>
</feature>
<evidence type="ECO:0000256" key="3">
    <source>
        <dbReference type="ARBA" id="ARBA00022490"/>
    </source>
</evidence>
<gene>
    <name evidence="11" type="ORF">PoB_001889500</name>
</gene>
<evidence type="ECO:0000256" key="1">
    <source>
        <dbReference type="ARBA" id="ARBA00004123"/>
    </source>
</evidence>
<dbReference type="InterPro" id="IPR008967">
    <property type="entry name" value="p53-like_TF_DNA-bd_sf"/>
</dbReference>
<evidence type="ECO:0000259" key="10">
    <source>
        <dbReference type="PROSITE" id="PS50254"/>
    </source>
</evidence>
<dbReference type="Proteomes" id="UP000735302">
    <property type="component" value="Unassembled WGS sequence"/>
</dbReference>
<name>A0AAV3ZA34_9GAST</name>
<feature type="compositionally biased region" description="Low complexity" evidence="9">
    <location>
        <begin position="513"/>
        <end position="524"/>
    </location>
</feature>
<feature type="compositionally biased region" description="Polar residues" evidence="9">
    <location>
        <begin position="494"/>
        <end position="505"/>
    </location>
</feature>
<feature type="compositionally biased region" description="Basic and acidic residues" evidence="9">
    <location>
        <begin position="1603"/>
        <end position="1613"/>
    </location>
</feature>
<dbReference type="InterPro" id="IPR014756">
    <property type="entry name" value="Ig_E-set"/>
</dbReference>
<dbReference type="InterPro" id="IPR037059">
    <property type="entry name" value="RHD_DNA_bind_dom_sf"/>
</dbReference>
<feature type="compositionally biased region" description="Polar residues" evidence="9">
    <location>
        <begin position="436"/>
        <end position="469"/>
    </location>
</feature>
<feature type="region of interest" description="Disordered" evidence="9">
    <location>
        <begin position="1587"/>
        <end position="1613"/>
    </location>
</feature>
<evidence type="ECO:0000256" key="4">
    <source>
        <dbReference type="ARBA" id="ARBA00022553"/>
    </source>
</evidence>
<feature type="region of interest" description="Disordered" evidence="9">
    <location>
        <begin position="1871"/>
        <end position="1909"/>
    </location>
</feature>
<evidence type="ECO:0000256" key="5">
    <source>
        <dbReference type="ARBA" id="ARBA00023015"/>
    </source>
</evidence>
<dbReference type="GO" id="GO:0005667">
    <property type="term" value="C:transcription regulator complex"/>
    <property type="evidence" value="ECO:0007669"/>
    <property type="project" value="TreeGrafter"/>
</dbReference>
<keyword evidence="3" id="KW-0963">Cytoplasm</keyword>
<feature type="compositionally biased region" description="Low complexity" evidence="9">
    <location>
        <begin position="1650"/>
        <end position="1665"/>
    </location>
</feature>
<protein>
    <submittedName>
        <fullName evidence="11">Nuclear factor of activated t-cells 5</fullName>
    </submittedName>
</protein>
<comment type="subcellular location">
    <subcellularLocation>
        <location evidence="2">Cytoplasm</location>
    </subcellularLocation>
    <subcellularLocation>
        <location evidence="1">Nucleus</location>
    </subcellularLocation>
</comment>
<evidence type="ECO:0000256" key="9">
    <source>
        <dbReference type="SAM" id="MobiDB-lite"/>
    </source>
</evidence>
<feature type="compositionally biased region" description="Polar residues" evidence="9">
    <location>
        <begin position="563"/>
        <end position="633"/>
    </location>
</feature>
<feature type="compositionally biased region" description="Polar residues" evidence="9">
    <location>
        <begin position="786"/>
        <end position="822"/>
    </location>
</feature>
<feature type="compositionally biased region" description="Polar residues" evidence="9">
    <location>
        <begin position="116"/>
        <end position="132"/>
    </location>
</feature>
<feature type="compositionally biased region" description="Polar residues" evidence="9">
    <location>
        <begin position="477"/>
        <end position="486"/>
    </location>
</feature>
<comment type="caution">
    <text evidence="11">The sequence shown here is derived from an EMBL/GenBank/DDBJ whole genome shotgun (WGS) entry which is preliminary data.</text>
</comment>
<feature type="region of interest" description="Disordered" evidence="9">
    <location>
        <begin position="73"/>
        <end position="189"/>
    </location>
</feature>
<feature type="compositionally biased region" description="Polar residues" evidence="9">
    <location>
        <begin position="1796"/>
        <end position="1811"/>
    </location>
</feature>
<keyword evidence="7" id="KW-0804">Transcription</keyword>
<dbReference type="InterPro" id="IPR008366">
    <property type="entry name" value="NFAT"/>
</dbReference>
<dbReference type="FunFam" id="2.60.40.340:FF:000002">
    <property type="entry name" value="Nuclear factor of activated T-cells 5, tonicity-responsive"/>
    <property type="match status" value="1"/>
</dbReference>
<feature type="compositionally biased region" description="Polar residues" evidence="9">
    <location>
        <begin position="1975"/>
        <end position="1992"/>
    </location>
</feature>
<evidence type="ECO:0000256" key="8">
    <source>
        <dbReference type="ARBA" id="ARBA00023242"/>
    </source>
</evidence>